<evidence type="ECO:0000256" key="5">
    <source>
        <dbReference type="ARBA" id="ARBA00022822"/>
    </source>
</evidence>
<gene>
    <name evidence="8 10" type="primary">trpC</name>
    <name evidence="10" type="ORF">C4541_03615</name>
</gene>
<dbReference type="UniPathway" id="UPA00035">
    <property type="reaction ID" value="UER00043"/>
</dbReference>
<dbReference type="SUPFAM" id="SSF51366">
    <property type="entry name" value="Ribulose-phoshate binding barrel"/>
    <property type="match status" value="1"/>
</dbReference>
<proteinExistence type="inferred from homology"/>
<protein>
    <recommendedName>
        <fullName evidence="8">Indole-3-glycerol phosphate synthase</fullName>
        <shortName evidence="8">IGPS</shortName>
        <ecNumber evidence="8">4.1.1.48</ecNumber>
    </recommendedName>
</protein>
<dbReference type="PROSITE" id="PS00614">
    <property type="entry name" value="IGPS"/>
    <property type="match status" value="1"/>
</dbReference>
<keyword evidence="5 8" id="KW-0822">Tryptophan biosynthesis</keyword>
<comment type="caution">
    <text evidence="10">The sequence shown here is derived from an EMBL/GenBank/DDBJ whole genome shotgun (WGS) entry which is preliminary data.</text>
</comment>
<dbReference type="NCBIfam" id="NF001377">
    <property type="entry name" value="PRK00278.2-4"/>
    <property type="match status" value="1"/>
</dbReference>
<evidence type="ECO:0000256" key="2">
    <source>
        <dbReference type="ARBA" id="ARBA00004696"/>
    </source>
</evidence>
<dbReference type="InterPro" id="IPR011060">
    <property type="entry name" value="RibuloseP-bd_barrel"/>
</dbReference>
<keyword evidence="3 8" id="KW-0028">Amino-acid biosynthesis</keyword>
<evidence type="ECO:0000259" key="9">
    <source>
        <dbReference type="Pfam" id="PF00218"/>
    </source>
</evidence>
<dbReference type="FunFam" id="3.20.20.70:FF:000024">
    <property type="entry name" value="Indole-3-glycerol phosphate synthase"/>
    <property type="match status" value="1"/>
</dbReference>
<dbReference type="Gene3D" id="3.20.20.70">
    <property type="entry name" value="Aldolase class I"/>
    <property type="match status" value="1"/>
</dbReference>
<comment type="catalytic activity">
    <reaction evidence="1 8">
        <text>1-(2-carboxyphenylamino)-1-deoxy-D-ribulose 5-phosphate + H(+) = (1S,2R)-1-C-(indol-3-yl)glycerol 3-phosphate + CO2 + H2O</text>
        <dbReference type="Rhea" id="RHEA:23476"/>
        <dbReference type="ChEBI" id="CHEBI:15377"/>
        <dbReference type="ChEBI" id="CHEBI:15378"/>
        <dbReference type="ChEBI" id="CHEBI:16526"/>
        <dbReference type="ChEBI" id="CHEBI:58613"/>
        <dbReference type="ChEBI" id="CHEBI:58866"/>
        <dbReference type="EC" id="4.1.1.48"/>
    </reaction>
</comment>
<organism evidence="10 11">
    <name type="scientific">Candidatus Auribacter fodinae</name>
    <dbReference type="NCBI Taxonomy" id="2093366"/>
    <lineage>
        <taxon>Bacteria</taxon>
        <taxon>Pseudomonadati</taxon>
        <taxon>Candidatus Auribacterota</taxon>
        <taxon>Candidatus Auribacteria</taxon>
        <taxon>Candidatus Auribacterales</taxon>
        <taxon>Candidatus Auribacteraceae</taxon>
        <taxon>Candidatus Auribacter</taxon>
    </lineage>
</organism>
<dbReference type="InterPro" id="IPR001468">
    <property type="entry name" value="Indole-3-GlycerolPSynthase_CS"/>
</dbReference>
<dbReference type="EC" id="4.1.1.48" evidence="8"/>
<dbReference type="InterPro" id="IPR013798">
    <property type="entry name" value="Indole-3-glycerol_P_synth_dom"/>
</dbReference>
<dbReference type="EMBL" id="QZJZ01000024">
    <property type="protein sequence ID" value="RJP60710.1"/>
    <property type="molecule type" value="Genomic_DNA"/>
</dbReference>
<comment type="pathway">
    <text evidence="2 8">Amino-acid biosynthesis; L-tryptophan biosynthesis; L-tryptophan from chorismate: step 4/5.</text>
</comment>
<dbReference type="PANTHER" id="PTHR22854">
    <property type="entry name" value="TRYPTOPHAN BIOSYNTHESIS PROTEIN"/>
    <property type="match status" value="1"/>
</dbReference>
<dbReference type="CDD" id="cd00331">
    <property type="entry name" value="IGPS"/>
    <property type="match status" value="1"/>
</dbReference>
<reference evidence="10 11" key="1">
    <citation type="journal article" date="2017" name="ISME J.">
        <title>Energy and carbon metabolisms in a deep terrestrial subsurface fluid microbial community.</title>
        <authorList>
            <person name="Momper L."/>
            <person name="Jungbluth S.P."/>
            <person name="Lee M.D."/>
            <person name="Amend J.P."/>
        </authorList>
    </citation>
    <scope>NUCLEOTIDE SEQUENCE [LARGE SCALE GENOMIC DNA]</scope>
    <source>
        <strain evidence="10">SURF_26</strain>
    </source>
</reference>
<comment type="similarity">
    <text evidence="8">Belongs to the TrpC family.</text>
</comment>
<dbReference type="Pfam" id="PF00218">
    <property type="entry name" value="IGPS"/>
    <property type="match status" value="1"/>
</dbReference>
<dbReference type="HAMAP" id="MF_00134_B">
    <property type="entry name" value="IGPS_B"/>
    <property type="match status" value="1"/>
</dbReference>
<evidence type="ECO:0000313" key="10">
    <source>
        <dbReference type="EMBL" id="RJP60710.1"/>
    </source>
</evidence>
<evidence type="ECO:0000256" key="1">
    <source>
        <dbReference type="ARBA" id="ARBA00001633"/>
    </source>
</evidence>
<evidence type="ECO:0000313" key="11">
    <source>
        <dbReference type="Proteomes" id="UP000266426"/>
    </source>
</evidence>
<feature type="domain" description="Indole-3-glycerol phosphate synthase" evidence="9">
    <location>
        <begin position="3"/>
        <end position="259"/>
    </location>
</feature>
<sequence>MILDNIVNQVNRKLAQRKSSYSEQRIDEDISIFERFPQHRFINAVRRVQGTSLKIIAEIKKASPSRGIIRKNFDPLGIAQIYTDLNVDAISVLTEPDFFQGSLDYLKCISERFSTPLLRKDFIVDSYQIKEALLNGASAVLLIASILSAEQLRNFITLCDELTLDYILEVHDENDLNKALKVNPAVIGINNRDLKTFHVDIRTTERLKKNVPAGTVIIGESGVHTETDVQYLNDLGIDAVLIGEGLMKYDDVKSQFHSLFGVIKS</sequence>
<keyword evidence="6 8" id="KW-0057">Aromatic amino acid biosynthesis</keyword>
<dbReference type="InterPro" id="IPR013785">
    <property type="entry name" value="Aldolase_TIM"/>
</dbReference>
<evidence type="ECO:0000256" key="4">
    <source>
        <dbReference type="ARBA" id="ARBA00022793"/>
    </source>
</evidence>
<dbReference type="GO" id="GO:0004640">
    <property type="term" value="F:phosphoribosylanthranilate isomerase activity"/>
    <property type="evidence" value="ECO:0007669"/>
    <property type="project" value="TreeGrafter"/>
</dbReference>
<dbReference type="PANTHER" id="PTHR22854:SF2">
    <property type="entry name" value="INDOLE-3-GLYCEROL-PHOSPHATE SYNTHASE"/>
    <property type="match status" value="1"/>
</dbReference>
<dbReference type="InterPro" id="IPR045186">
    <property type="entry name" value="Indole-3-glycerol_P_synth"/>
</dbReference>
<evidence type="ECO:0000256" key="3">
    <source>
        <dbReference type="ARBA" id="ARBA00022605"/>
    </source>
</evidence>
<dbReference type="Proteomes" id="UP000266426">
    <property type="component" value="Unassembled WGS sequence"/>
</dbReference>
<dbReference type="AlphaFoldDB" id="A0A3A4R3P3"/>
<dbReference type="GO" id="GO:0004425">
    <property type="term" value="F:indole-3-glycerol-phosphate synthase activity"/>
    <property type="evidence" value="ECO:0007669"/>
    <property type="project" value="UniProtKB-UniRule"/>
</dbReference>
<name>A0A3A4R3P3_9BACT</name>
<evidence type="ECO:0000256" key="7">
    <source>
        <dbReference type="ARBA" id="ARBA00023239"/>
    </source>
</evidence>
<dbReference type="GO" id="GO:0000162">
    <property type="term" value="P:L-tryptophan biosynthetic process"/>
    <property type="evidence" value="ECO:0007669"/>
    <property type="project" value="UniProtKB-UniRule"/>
</dbReference>
<accession>A0A3A4R3P3</accession>
<keyword evidence="4 8" id="KW-0210">Decarboxylase</keyword>
<evidence type="ECO:0000256" key="6">
    <source>
        <dbReference type="ARBA" id="ARBA00023141"/>
    </source>
</evidence>
<keyword evidence="7 8" id="KW-0456">Lyase</keyword>
<evidence type="ECO:0000256" key="8">
    <source>
        <dbReference type="HAMAP-Rule" id="MF_00134"/>
    </source>
</evidence>